<evidence type="ECO:0008006" key="4">
    <source>
        <dbReference type="Google" id="ProtNLM"/>
    </source>
</evidence>
<keyword evidence="1" id="KW-0812">Transmembrane</keyword>
<feature type="transmembrane region" description="Helical" evidence="1">
    <location>
        <begin position="74"/>
        <end position="96"/>
    </location>
</feature>
<evidence type="ECO:0000313" key="2">
    <source>
        <dbReference type="EMBL" id="ODS30798.1"/>
    </source>
</evidence>
<accession>A0A1E3X5A6</accession>
<gene>
    <name evidence="2" type="ORF">SCARUB_04079</name>
</gene>
<evidence type="ECO:0000256" key="1">
    <source>
        <dbReference type="SAM" id="Phobius"/>
    </source>
</evidence>
<dbReference type="AlphaFoldDB" id="A0A1E3X5A6"/>
<name>A0A1E3X5A6_9BACT</name>
<evidence type="ECO:0000313" key="3">
    <source>
        <dbReference type="Proteomes" id="UP000094056"/>
    </source>
</evidence>
<comment type="caution">
    <text evidence="2">The sequence shown here is derived from an EMBL/GenBank/DDBJ whole genome shotgun (WGS) entry which is preliminary data.</text>
</comment>
<dbReference type="EMBL" id="MAYW01000174">
    <property type="protein sequence ID" value="ODS30798.1"/>
    <property type="molecule type" value="Genomic_DNA"/>
</dbReference>
<keyword evidence="1" id="KW-1133">Transmembrane helix</keyword>
<keyword evidence="1" id="KW-0472">Membrane</keyword>
<protein>
    <recommendedName>
        <fullName evidence="4">DUF1640 domain-containing protein</fullName>
    </recommendedName>
</protein>
<proteinExistence type="predicted"/>
<sequence length="97" mass="10755">MPITEELKNVKKFESVGFTHQQAEALAETIEQAQASGQESLKEFIRIEMKGLRDEINASELRIKADLANSQKDLLIKIFGIIVGTVGIAVTILKLFP</sequence>
<organism evidence="2 3">
    <name type="scientific">Candidatus Scalindua rubra</name>
    <dbReference type="NCBI Taxonomy" id="1872076"/>
    <lineage>
        <taxon>Bacteria</taxon>
        <taxon>Pseudomonadati</taxon>
        <taxon>Planctomycetota</taxon>
        <taxon>Candidatus Brocadiia</taxon>
        <taxon>Candidatus Brocadiales</taxon>
        <taxon>Candidatus Scalinduaceae</taxon>
        <taxon>Candidatus Scalindua</taxon>
    </lineage>
</organism>
<dbReference type="Proteomes" id="UP000094056">
    <property type="component" value="Unassembled WGS sequence"/>
</dbReference>
<reference evidence="2 3" key="1">
    <citation type="submission" date="2016-07" db="EMBL/GenBank/DDBJ databases">
        <title>Draft genome of Scalindua rubra, obtained from a brine-seawater interface in the Red Sea, sheds light on salt adaptation in anammox bacteria.</title>
        <authorList>
            <person name="Speth D.R."/>
            <person name="Lagkouvardos I."/>
            <person name="Wang Y."/>
            <person name="Qian P.-Y."/>
            <person name="Dutilh B.E."/>
            <person name="Jetten M.S."/>
        </authorList>
    </citation>
    <scope>NUCLEOTIDE SEQUENCE [LARGE SCALE GENOMIC DNA]</scope>
    <source>
        <strain evidence="2">BSI-1</strain>
    </source>
</reference>